<keyword evidence="3" id="KW-1185">Reference proteome</keyword>
<proteinExistence type="predicted"/>
<evidence type="ECO:0000313" key="2">
    <source>
        <dbReference type="EMBL" id="GID57384.1"/>
    </source>
</evidence>
<comment type="caution">
    <text evidence="2">The sequence shown here is derived from an EMBL/GenBank/DDBJ whole genome shotgun (WGS) entry which is preliminary data.</text>
</comment>
<organism evidence="2 3">
    <name type="scientific">Actinoplanes couchii</name>
    <dbReference type="NCBI Taxonomy" id="403638"/>
    <lineage>
        <taxon>Bacteria</taxon>
        <taxon>Bacillati</taxon>
        <taxon>Actinomycetota</taxon>
        <taxon>Actinomycetes</taxon>
        <taxon>Micromonosporales</taxon>
        <taxon>Micromonosporaceae</taxon>
        <taxon>Actinoplanes</taxon>
    </lineage>
</organism>
<name>A0ABQ3XFV5_9ACTN</name>
<evidence type="ECO:0000256" key="1">
    <source>
        <dbReference type="SAM" id="MobiDB-lite"/>
    </source>
</evidence>
<dbReference type="Proteomes" id="UP000612282">
    <property type="component" value="Unassembled WGS sequence"/>
</dbReference>
<sequence>MWWLRPETARWVRAQHQLLTQAGTQLGRPGQHPQLGGGMLGRQQRRREPGPAPGRDGREEFRGLDHRTGAPGQPAQDAVGEAVELPRRVRVGAVPPPQVDPEIRHEPDIAVTESLVDVVQSGLDHHDTIMRCPMGSGVLGFGCG</sequence>
<gene>
    <name evidence="2" type="ORF">Aco03nite_057880</name>
</gene>
<feature type="compositionally biased region" description="Basic and acidic residues" evidence="1">
    <location>
        <begin position="55"/>
        <end position="68"/>
    </location>
</feature>
<evidence type="ECO:0000313" key="3">
    <source>
        <dbReference type="Proteomes" id="UP000612282"/>
    </source>
</evidence>
<feature type="region of interest" description="Disordered" evidence="1">
    <location>
        <begin position="22"/>
        <end position="82"/>
    </location>
</feature>
<reference evidence="2 3" key="1">
    <citation type="submission" date="2021-01" db="EMBL/GenBank/DDBJ databases">
        <title>Whole genome shotgun sequence of Actinoplanes couchii NBRC 106145.</title>
        <authorList>
            <person name="Komaki H."/>
            <person name="Tamura T."/>
        </authorList>
    </citation>
    <scope>NUCLEOTIDE SEQUENCE [LARGE SCALE GENOMIC DNA]</scope>
    <source>
        <strain evidence="2 3">NBRC 106145</strain>
    </source>
</reference>
<protein>
    <submittedName>
        <fullName evidence="2">Uncharacterized protein</fullName>
    </submittedName>
</protein>
<dbReference type="EMBL" id="BOMG01000072">
    <property type="protein sequence ID" value="GID57384.1"/>
    <property type="molecule type" value="Genomic_DNA"/>
</dbReference>
<accession>A0ABQ3XFV5</accession>